<keyword evidence="4" id="KW-1185">Reference proteome</keyword>
<dbReference type="Gene3D" id="2.60.120.260">
    <property type="entry name" value="Galactose-binding domain-like"/>
    <property type="match status" value="1"/>
</dbReference>
<protein>
    <recommendedName>
        <fullName evidence="2">CBM6 domain-containing protein</fullName>
    </recommendedName>
</protein>
<dbReference type="SMART" id="SM00606">
    <property type="entry name" value="CBD_IV"/>
    <property type="match status" value="1"/>
</dbReference>
<dbReference type="RefSeq" id="WP_310073067.1">
    <property type="nucleotide sequence ID" value="NZ_JAVDVX010000004.1"/>
</dbReference>
<feature type="domain" description="CBM6" evidence="2">
    <location>
        <begin position="572"/>
        <end position="692"/>
    </location>
</feature>
<dbReference type="PROSITE" id="PS51257">
    <property type="entry name" value="PROKAR_LIPOPROTEIN"/>
    <property type="match status" value="1"/>
</dbReference>
<comment type="caution">
    <text evidence="3">The sequence shown here is derived from an EMBL/GenBank/DDBJ whole genome shotgun (WGS) entry which is preliminary data.</text>
</comment>
<evidence type="ECO:0000313" key="3">
    <source>
        <dbReference type="EMBL" id="MDR7090609.1"/>
    </source>
</evidence>
<gene>
    <name evidence="3" type="ORF">J2X05_002633</name>
</gene>
<dbReference type="InterPro" id="IPR006584">
    <property type="entry name" value="Cellulose-bd_IV"/>
</dbReference>
<dbReference type="PROSITE" id="PS51175">
    <property type="entry name" value="CBM6"/>
    <property type="match status" value="1"/>
</dbReference>
<dbReference type="InterPro" id="IPR017853">
    <property type="entry name" value="GH"/>
</dbReference>
<proteinExistence type="predicted"/>
<sequence>MIKLITTGSWLAKAAHTTTGLFIVGCLSSAVAQEISPLLVGNNLWYANQTTGVGPSNKVWQQTKEMGTQVIRIGGNAYNDNMPSNAIVEQWVNLIRTNGAEPIIQVSQYDNATPLNDRVAAAKNLVEYLNVTKKLNVKYWNIGNEPWLEAERPATSTMPALVAAYIKPIAAAMKEADPSIKIFGPDEAEFFDDYYTELFNSGSANDIGGLVPGKNYYYVDGISWHRYPQEDNVDPAVAGAADIVSRVVKAKALVDAANARHNRTGANALQWSIGEYNGKGGSVVHTFENGQMFAQVLGAAMKYQATYVATWSMFENGGSRSGTDFSMIDGNGTPRSSYRHMEFIAKHMKGNYAEGISSNANVVAFGAVNGSQRAVMIMNRSTSAAYNYTLRLNNDAIGGASDLKINIDAGSVQEYSDTIAPNTSIFLVFGEQNVTLSTYSKTHFLADLAPTEELVSLCGNNRPTIDTVAPVFLEANGGAKVVNLTGISDGNECTQTLTLTATSTNPAAVLADNIIHSGCAATASVSLSPVAVGNSTINITVQDSGIPANNCAGVSKTISFNALVANSVNVPAKIQVEDYNEASGLVLGNSDTDEGGHLGYADNNDFADYYINVPSAGNYAIQFRIASAAATVPTFELRNDAGTVLGKITVANTGGWQTYQTITLLTNLPQGQQKLRIYYTGSGTNIDWFEVKQDDGSFVQCTCVSGSVQASSSSTASSIAVGSIAASSIAASSVASSSAVISSAAASSAAGGGSSGGGGSLSLLNILALMAMLMLGRHLRATKQHYD</sequence>
<keyword evidence="1" id="KW-0732">Signal</keyword>
<dbReference type="InterPro" id="IPR008979">
    <property type="entry name" value="Galactose-bd-like_sf"/>
</dbReference>
<name>A0ABU1UZJ1_9GAMM</name>
<evidence type="ECO:0000256" key="1">
    <source>
        <dbReference type="ARBA" id="ARBA00022729"/>
    </source>
</evidence>
<dbReference type="Proteomes" id="UP001253595">
    <property type="component" value="Unassembled WGS sequence"/>
</dbReference>
<dbReference type="InterPro" id="IPR005084">
    <property type="entry name" value="CBM6"/>
</dbReference>
<dbReference type="Gene3D" id="3.20.20.80">
    <property type="entry name" value="Glycosidases"/>
    <property type="match status" value="1"/>
</dbReference>
<evidence type="ECO:0000259" key="2">
    <source>
        <dbReference type="PROSITE" id="PS51175"/>
    </source>
</evidence>
<dbReference type="CDD" id="cd04080">
    <property type="entry name" value="CBM6_cellulase-like"/>
    <property type="match status" value="1"/>
</dbReference>
<dbReference type="EMBL" id="JAVDVX010000004">
    <property type="protein sequence ID" value="MDR7090609.1"/>
    <property type="molecule type" value="Genomic_DNA"/>
</dbReference>
<dbReference type="SUPFAM" id="SSF51445">
    <property type="entry name" value="(Trans)glycosidases"/>
    <property type="match status" value="1"/>
</dbReference>
<organism evidence="3 4">
    <name type="scientific">Cellvibrio fibrivorans</name>
    <dbReference type="NCBI Taxonomy" id="126350"/>
    <lineage>
        <taxon>Bacteria</taxon>
        <taxon>Pseudomonadati</taxon>
        <taxon>Pseudomonadota</taxon>
        <taxon>Gammaproteobacteria</taxon>
        <taxon>Cellvibrionales</taxon>
        <taxon>Cellvibrionaceae</taxon>
        <taxon>Cellvibrio</taxon>
    </lineage>
</organism>
<dbReference type="Pfam" id="PF03422">
    <property type="entry name" value="CBM_6"/>
    <property type="match status" value="1"/>
</dbReference>
<reference evidence="3 4" key="1">
    <citation type="submission" date="2023-07" db="EMBL/GenBank/DDBJ databases">
        <title>Sorghum-associated microbial communities from plants grown in Nebraska, USA.</title>
        <authorList>
            <person name="Schachtman D."/>
        </authorList>
    </citation>
    <scope>NUCLEOTIDE SEQUENCE [LARGE SCALE GENOMIC DNA]</scope>
    <source>
        <strain evidence="3 4">BE190</strain>
    </source>
</reference>
<accession>A0ABU1UZJ1</accession>
<evidence type="ECO:0000313" key="4">
    <source>
        <dbReference type="Proteomes" id="UP001253595"/>
    </source>
</evidence>
<dbReference type="SUPFAM" id="SSF49785">
    <property type="entry name" value="Galactose-binding domain-like"/>
    <property type="match status" value="1"/>
</dbReference>